<dbReference type="RefSeq" id="WP_204803392.1">
    <property type="nucleotide sequence ID" value="NZ_JACSNX010000005.1"/>
</dbReference>
<proteinExistence type="predicted"/>
<keyword evidence="1 2" id="KW-0732">Signal</keyword>
<dbReference type="Proteomes" id="UP000719500">
    <property type="component" value="Unassembled WGS sequence"/>
</dbReference>
<comment type="caution">
    <text evidence="3">The sequence shown here is derived from an EMBL/GenBank/DDBJ whole genome shotgun (WGS) entry which is preliminary data.</text>
</comment>
<sequence length="402" mass="44213">MLKHKKLLSLLLAATMLFTVTGCGGGTDDGGAAGDTGESGLTEWEETANIYATDETDEELYEQAIAEGGEVTLYSISSRCGKVAEAFTAKYPEIECTAFDISTNELLEKVTREHEAGQYVADVVHIKDQDGSLYNEYVQNKIFYLYQPADIFSHIDPSYTETATPLYIELTQLFYNAEAYPDGSPITNIWQLTEPQWKGKILMQNPLDNLSWGSWITGFCVGDVPDQLAAAYEELYGEALVLSDGCENAGYEFLKRLHDNEPIYTSSSDEIAEAVGTPGQSDPPVGFSASSKLRKNEDNGWVLAPVNLYPTTGIPAINTLYVVEGCEHPAAAKLLIRFMMGGIDGDTSGYEPFNTLGGWPVRDDIEPAEGSTPYSELNVSPFDPDEIYVTYNTVRDFWQMLG</sequence>
<evidence type="ECO:0000313" key="4">
    <source>
        <dbReference type="Proteomes" id="UP000719500"/>
    </source>
</evidence>
<dbReference type="PANTHER" id="PTHR30006">
    <property type="entry name" value="THIAMINE-BINDING PERIPLASMIC PROTEIN-RELATED"/>
    <property type="match status" value="1"/>
</dbReference>
<evidence type="ECO:0000313" key="3">
    <source>
        <dbReference type="EMBL" id="MBM6850905.1"/>
    </source>
</evidence>
<gene>
    <name evidence="3" type="ORF">H9X91_05565</name>
</gene>
<organism evidence="3 4">
    <name type="scientific">Oscillibacter valericigenes</name>
    <dbReference type="NCBI Taxonomy" id="351091"/>
    <lineage>
        <taxon>Bacteria</taxon>
        <taxon>Bacillati</taxon>
        <taxon>Bacillota</taxon>
        <taxon>Clostridia</taxon>
        <taxon>Eubacteriales</taxon>
        <taxon>Oscillospiraceae</taxon>
        <taxon>Oscillibacter</taxon>
    </lineage>
</organism>
<dbReference type="SUPFAM" id="SSF53850">
    <property type="entry name" value="Periplasmic binding protein-like II"/>
    <property type="match status" value="1"/>
</dbReference>
<dbReference type="PANTHER" id="PTHR30006:SF2">
    <property type="entry name" value="ABC TRANSPORTER SUBSTRATE-BINDING PROTEIN"/>
    <property type="match status" value="1"/>
</dbReference>
<feature type="signal peptide" evidence="2">
    <location>
        <begin position="1"/>
        <end position="22"/>
    </location>
</feature>
<protein>
    <submittedName>
        <fullName evidence="3">ABC transporter substrate-binding protein</fullName>
    </submittedName>
</protein>
<accession>A0ABS2FUE5</accession>
<feature type="chain" id="PRO_5046896863" evidence="2">
    <location>
        <begin position="23"/>
        <end position="402"/>
    </location>
</feature>
<dbReference type="PROSITE" id="PS51257">
    <property type="entry name" value="PROKAR_LIPOPROTEIN"/>
    <property type="match status" value="1"/>
</dbReference>
<name>A0ABS2FUE5_9FIRM</name>
<evidence type="ECO:0000256" key="1">
    <source>
        <dbReference type="ARBA" id="ARBA00022729"/>
    </source>
</evidence>
<reference evidence="3 4" key="1">
    <citation type="journal article" date="2021" name="Sci. Rep.">
        <title>The distribution of antibiotic resistance genes in chicken gut microbiota commensals.</title>
        <authorList>
            <person name="Juricova H."/>
            <person name="Matiasovicova J."/>
            <person name="Kubasova T."/>
            <person name="Cejkova D."/>
            <person name="Rychlik I."/>
        </authorList>
    </citation>
    <scope>NUCLEOTIDE SEQUENCE [LARGE SCALE GENOMIC DNA]</scope>
    <source>
        <strain evidence="3 4">An411</strain>
    </source>
</reference>
<evidence type="ECO:0000256" key="2">
    <source>
        <dbReference type="SAM" id="SignalP"/>
    </source>
</evidence>
<keyword evidence="4" id="KW-1185">Reference proteome</keyword>
<dbReference type="Gene3D" id="3.40.190.10">
    <property type="entry name" value="Periplasmic binding protein-like II"/>
    <property type="match status" value="2"/>
</dbReference>
<dbReference type="EMBL" id="JACSNX010000005">
    <property type="protein sequence ID" value="MBM6850905.1"/>
    <property type="molecule type" value="Genomic_DNA"/>
</dbReference>